<evidence type="ECO:0000256" key="3">
    <source>
        <dbReference type="PROSITE-ProRule" id="PRU00023"/>
    </source>
</evidence>
<sequence>MDSPPQLIIAAKQGRPEVTAALLQRGADPNCRMNFFGRPDASNTTPLHIAAADGHTEIAVQLLEYGASIDAVANAFSTPLCEAAKSGEESMVSLLLESGAQVDGDRRAQATPLIEAAWSHQNEVMRILLDYGADVDCRDQDGDPVLVSLAEVGNLSMIQTILSLYGEDMDCEGGSRMPAWWFAQRNGHLEVATVLRDWYQQRTTQPGRSFPVDLRDDSNLSLAEIGEEKFVRDVEIAQDAIYTVGGSSDWKKLVRFMVEVEDPEYQVEVIEPYKQDDSDDQPFVAVSYVWASQEADPSSLC</sequence>
<dbReference type="PANTHER" id="PTHR24188:SF29">
    <property type="entry name" value="GH09064P"/>
    <property type="match status" value="1"/>
</dbReference>
<dbReference type="PROSITE" id="PS50297">
    <property type="entry name" value="ANK_REP_REGION"/>
    <property type="match status" value="3"/>
</dbReference>
<dbReference type="PROSITE" id="PS50088">
    <property type="entry name" value="ANK_REPEAT"/>
    <property type="match status" value="3"/>
</dbReference>
<comment type="caution">
    <text evidence="4">The sequence shown here is derived from an EMBL/GenBank/DDBJ whole genome shotgun (WGS) entry which is preliminary data.</text>
</comment>
<dbReference type="InterPro" id="IPR036770">
    <property type="entry name" value="Ankyrin_rpt-contain_sf"/>
</dbReference>
<dbReference type="Pfam" id="PF12796">
    <property type="entry name" value="Ank_2"/>
    <property type="match status" value="2"/>
</dbReference>
<dbReference type="InterPro" id="IPR002110">
    <property type="entry name" value="Ankyrin_rpt"/>
</dbReference>
<dbReference type="SUPFAM" id="SSF48403">
    <property type="entry name" value="Ankyrin repeat"/>
    <property type="match status" value="1"/>
</dbReference>
<dbReference type="Proteomes" id="UP001152649">
    <property type="component" value="Unassembled WGS sequence"/>
</dbReference>
<evidence type="ECO:0000313" key="5">
    <source>
        <dbReference type="Proteomes" id="UP001152649"/>
    </source>
</evidence>
<dbReference type="EMBL" id="CAJVPG010000421">
    <property type="protein sequence ID" value="CAG8404761.1"/>
    <property type="molecule type" value="Genomic_DNA"/>
</dbReference>
<dbReference type="PRINTS" id="PR01415">
    <property type="entry name" value="ANKYRIN"/>
</dbReference>
<gene>
    <name evidence="4" type="ORF">PSALAMII_LOCUS8165</name>
</gene>
<dbReference type="PANTHER" id="PTHR24188">
    <property type="entry name" value="ANKYRIN REPEAT PROTEIN"/>
    <property type="match status" value="1"/>
</dbReference>
<feature type="repeat" description="ANK" evidence="3">
    <location>
        <begin position="108"/>
        <end position="140"/>
    </location>
</feature>
<dbReference type="OrthoDB" id="2245989at2759"/>
<feature type="repeat" description="ANK" evidence="3">
    <location>
        <begin position="42"/>
        <end position="74"/>
    </location>
</feature>
<protein>
    <submittedName>
        <fullName evidence="4">Uncharacterized protein</fullName>
    </submittedName>
</protein>
<proteinExistence type="predicted"/>
<evidence type="ECO:0000256" key="1">
    <source>
        <dbReference type="ARBA" id="ARBA00022737"/>
    </source>
</evidence>
<organism evidence="4 5">
    <name type="scientific">Penicillium salamii</name>
    <dbReference type="NCBI Taxonomy" id="1612424"/>
    <lineage>
        <taxon>Eukaryota</taxon>
        <taxon>Fungi</taxon>
        <taxon>Dikarya</taxon>
        <taxon>Ascomycota</taxon>
        <taxon>Pezizomycotina</taxon>
        <taxon>Eurotiomycetes</taxon>
        <taxon>Eurotiomycetidae</taxon>
        <taxon>Eurotiales</taxon>
        <taxon>Aspergillaceae</taxon>
        <taxon>Penicillium</taxon>
    </lineage>
</organism>
<evidence type="ECO:0000313" key="4">
    <source>
        <dbReference type="EMBL" id="CAG8404761.1"/>
    </source>
</evidence>
<dbReference type="SMART" id="SM00248">
    <property type="entry name" value="ANK"/>
    <property type="match status" value="5"/>
</dbReference>
<reference evidence="4" key="1">
    <citation type="submission" date="2021-07" db="EMBL/GenBank/DDBJ databases">
        <authorList>
            <person name="Branca A.L. A."/>
        </authorList>
    </citation>
    <scope>NUCLEOTIDE SEQUENCE</scope>
</reference>
<dbReference type="AlphaFoldDB" id="A0A9W4JK09"/>
<dbReference type="Gene3D" id="1.25.40.20">
    <property type="entry name" value="Ankyrin repeat-containing domain"/>
    <property type="match status" value="1"/>
</dbReference>
<feature type="repeat" description="ANK" evidence="3">
    <location>
        <begin position="75"/>
        <end position="107"/>
    </location>
</feature>
<keyword evidence="2 3" id="KW-0040">ANK repeat</keyword>
<name>A0A9W4JK09_9EURO</name>
<keyword evidence="5" id="KW-1185">Reference proteome</keyword>
<accession>A0A9W4JK09</accession>
<keyword evidence="1" id="KW-0677">Repeat</keyword>
<evidence type="ECO:0000256" key="2">
    <source>
        <dbReference type="ARBA" id="ARBA00023043"/>
    </source>
</evidence>